<evidence type="ECO:0000259" key="1">
    <source>
        <dbReference type="Pfam" id="PF23394"/>
    </source>
</evidence>
<gene>
    <name evidence="3" type="ORF">QBC35DRAFT_142342</name>
</gene>
<dbReference type="AlphaFoldDB" id="A0AAN7AL58"/>
<keyword evidence="4" id="KW-1185">Reference proteome</keyword>
<feature type="domain" description="DUF7102" evidence="1">
    <location>
        <begin position="694"/>
        <end position="853"/>
    </location>
</feature>
<dbReference type="InterPro" id="IPR055528">
    <property type="entry name" value="DUF7102"/>
</dbReference>
<reference evidence="3" key="2">
    <citation type="submission" date="2023-05" db="EMBL/GenBank/DDBJ databases">
        <authorList>
            <consortium name="Lawrence Berkeley National Laboratory"/>
            <person name="Steindorff A."/>
            <person name="Hensen N."/>
            <person name="Bonometti L."/>
            <person name="Westerberg I."/>
            <person name="Brannstrom I.O."/>
            <person name="Guillou S."/>
            <person name="Cros-Aarteil S."/>
            <person name="Calhoun S."/>
            <person name="Haridas S."/>
            <person name="Kuo A."/>
            <person name="Mondo S."/>
            <person name="Pangilinan J."/>
            <person name="Riley R."/>
            <person name="Labutti K."/>
            <person name="Andreopoulos B."/>
            <person name="Lipzen A."/>
            <person name="Chen C."/>
            <person name="Yanf M."/>
            <person name="Daum C."/>
            <person name="Ng V."/>
            <person name="Clum A."/>
            <person name="Ohm R."/>
            <person name="Martin F."/>
            <person name="Silar P."/>
            <person name="Natvig D."/>
            <person name="Lalanne C."/>
            <person name="Gautier V."/>
            <person name="Ament-Velasquez S.L."/>
            <person name="Kruys A."/>
            <person name="Hutchinson M.I."/>
            <person name="Powell A.J."/>
            <person name="Barry K."/>
            <person name="Miller A.N."/>
            <person name="Grigoriev I.V."/>
            <person name="Debuchy R."/>
            <person name="Gladieux P."/>
            <person name="Thoren M.H."/>
            <person name="Johannesson H."/>
        </authorList>
    </citation>
    <scope>NUCLEOTIDE SEQUENCE</scope>
    <source>
        <strain evidence="3">PSN309</strain>
    </source>
</reference>
<dbReference type="Pfam" id="PF23395">
    <property type="entry name" value="SAM_6"/>
    <property type="match status" value="1"/>
</dbReference>
<dbReference type="InterPro" id="IPR057559">
    <property type="entry name" value="SAM_6"/>
</dbReference>
<evidence type="ECO:0000313" key="4">
    <source>
        <dbReference type="Proteomes" id="UP001302126"/>
    </source>
</evidence>
<dbReference type="EMBL" id="MU864375">
    <property type="protein sequence ID" value="KAK4189490.1"/>
    <property type="molecule type" value="Genomic_DNA"/>
</dbReference>
<dbReference type="Pfam" id="PF23394">
    <property type="entry name" value="DUF7102"/>
    <property type="match status" value="1"/>
</dbReference>
<proteinExistence type="predicted"/>
<comment type="caution">
    <text evidence="3">The sequence shown here is derived from an EMBL/GenBank/DDBJ whole genome shotgun (WGS) entry which is preliminary data.</text>
</comment>
<protein>
    <submittedName>
        <fullName evidence="3">Uncharacterized protein</fullName>
    </submittedName>
</protein>
<evidence type="ECO:0000259" key="2">
    <source>
        <dbReference type="Pfam" id="PF23395"/>
    </source>
</evidence>
<sequence length="973" mass="107830">MDLNTLGGGDLISLKESLQTQYCPTTQSPPEENDMEADEYARINGLTIESFFNPWPEILKTAGSIAASVTHVEPGSLIEDKRLQECLFRPLIPASEQWDVTTASLQVLQEGVRRCTPGEVVDLMEQVCRPETMKVELPLLRSDHESDCRRLARKVEVFRKEQLTDHGLPLQPVDVNKGEGVEFPKSAGAMDEKMTQSIEKEKFEMNKDSLVYLMDTLKMEWTEQDRGDLLASQNVYQGIGAAEPLTPPLSPMIEPLEDPYIPDEATCYVPDPSDPAAELSADLQAAERRIFSQDNDWWENVARRDVAPDGYGEIDVSEMLRSGALGSLSLPSSPRLIPRDFRVEVPVFPNSEPDYINTRVMELEDLEQAKVLISSDGTMGAFDDLPTHFQDSATSIMRLAEQETFESIDAIARQPVPVLDFSRRQPEWAVHLWQPKAMFSMIQKSTDVDWKGTKWSYSRAAEQKMVWAPLARMKEKELVSEAIEVDDATLNSLLGRTDDEEIPTSADYVAKTPGLAILRCGLDDDENDIVPLSQWTPAQTGREAIRRQDLAEMGAATLRPANPLSSGLDLYRAVRPRPEPVVFLGNGCSSREGIATPNSSPASSLGRPTLSINTVMLPTYSVLSKFQDPDHLLKSFLYFADPDKYGCFAPPPPEDPRIAKARAAKAAALLMPPPPPPTRAYAPEFKPPESPPRIIVSQAATGPITAGVKHLLPGIDLVRRNYNKYRPKNWFPGLRSPNLDEADITLSPATGILLSTMVKLRQKPIPGQTVTVSSLQQIVANVAARYERLIVFISEGNRHSETMVPLADSDAKALAEFQGFALGLETEIRVLYVGGGDETLAKWVAKTICDVYAQETTPVEDMLSSAESPWEVFLFRAGMNMFAAQVVLEKLKMLELEEFVKAGNTEKGACEEGFEIGRLARFVLMSQDERVATFSKFLGGRKVLDRVGQAIDEPWGQRAVGDEPIFDGGTEEM</sequence>
<name>A0AAN7AL58_9PEZI</name>
<accession>A0AAN7AL58</accession>
<reference evidence="3" key="1">
    <citation type="journal article" date="2023" name="Mol. Phylogenet. Evol.">
        <title>Genome-scale phylogeny and comparative genomics of the fungal order Sordariales.</title>
        <authorList>
            <person name="Hensen N."/>
            <person name="Bonometti L."/>
            <person name="Westerberg I."/>
            <person name="Brannstrom I.O."/>
            <person name="Guillou S."/>
            <person name="Cros-Aarteil S."/>
            <person name="Calhoun S."/>
            <person name="Haridas S."/>
            <person name="Kuo A."/>
            <person name="Mondo S."/>
            <person name="Pangilinan J."/>
            <person name="Riley R."/>
            <person name="LaButti K."/>
            <person name="Andreopoulos B."/>
            <person name="Lipzen A."/>
            <person name="Chen C."/>
            <person name="Yan M."/>
            <person name="Daum C."/>
            <person name="Ng V."/>
            <person name="Clum A."/>
            <person name="Steindorff A."/>
            <person name="Ohm R.A."/>
            <person name="Martin F."/>
            <person name="Silar P."/>
            <person name="Natvig D.O."/>
            <person name="Lalanne C."/>
            <person name="Gautier V."/>
            <person name="Ament-Velasquez S.L."/>
            <person name="Kruys A."/>
            <person name="Hutchinson M.I."/>
            <person name="Powell A.J."/>
            <person name="Barry K."/>
            <person name="Miller A.N."/>
            <person name="Grigoriev I.V."/>
            <person name="Debuchy R."/>
            <person name="Gladieux P."/>
            <person name="Hiltunen Thoren M."/>
            <person name="Johannesson H."/>
        </authorList>
    </citation>
    <scope>NUCLEOTIDE SEQUENCE</scope>
    <source>
        <strain evidence="3">PSN309</strain>
    </source>
</reference>
<evidence type="ECO:0000313" key="3">
    <source>
        <dbReference type="EMBL" id="KAK4189490.1"/>
    </source>
</evidence>
<organism evidence="3 4">
    <name type="scientific">Podospora australis</name>
    <dbReference type="NCBI Taxonomy" id="1536484"/>
    <lineage>
        <taxon>Eukaryota</taxon>
        <taxon>Fungi</taxon>
        <taxon>Dikarya</taxon>
        <taxon>Ascomycota</taxon>
        <taxon>Pezizomycotina</taxon>
        <taxon>Sordariomycetes</taxon>
        <taxon>Sordariomycetidae</taxon>
        <taxon>Sordariales</taxon>
        <taxon>Podosporaceae</taxon>
        <taxon>Podospora</taxon>
    </lineage>
</organism>
<feature type="domain" description="SAM-like" evidence="2">
    <location>
        <begin position="866"/>
        <end position="951"/>
    </location>
</feature>
<dbReference type="Proteomes" id="UP001302126">
    <property type="component" value="Unassembled WGS sequence"/>
</dbReference>